<keyword evidence="2" id="KW-0732">Signal</keyword>
<reference evidence="3 4" key="1">
    <citation type="submission" date="2014-10" db="EMBL/GenBank/DDBJ databases">
        <title>Draft genome of the hookworm Ancylostoma caninum.</title>
        <authorList>
            <person name="Mitreva M."/>
        </authorList>
    </citation>
    <scope>NUCLEOTIDE SEQUENCE [LARGE SCALE GENOMIC DNA]</scope>
    <source>
        <strain evidence="3 4">Baltimore</strain>
    </source>
</reference>
<keyword evidence="4" id="KW-1185">Reference proteome</keyword>
<organism evidence="3 4">
    <name type="scientific">Ancylostoma caninum</name>
    <name type="common">Dog hookworm</name>
    <dbReference type="NCBI Taxonomy" id="29170"/>
    <lineage>
        <taxon>Eukaryota</taxon>
        <taxon>Metazoa</taxon>
        <taxon>Ecdysozoa</taxon>
        <taxon>Nematoda</taxon>
        <taxon>Chromadorea</taxon>
        <taxon>Rhabditida</taxon>
        <taxon>Rhabditina</taxon>
        <taxon>Rhabditomorpha</taxon>
        <taxon>Strongyloidea</taxon>
        <taxon>Ancylostomatidae</taxon>
        <taxon>Ancylostomatinae</taxon>
        <taxon>Ancylostoma</taxon>
    </lineage>
</organism>
<gene>
    <name evidence="3" type="ORF">ANCCAN_28792</name>
</gene>
<evidence type="ECO:0000313" key="4">
    <source>
        <dbReference type="Proteomes" id="UP000252519"/>
    </source>
</evidence>
<comment type="caution">
    <text evidence="3">The sequence shown here is derived from an EMBL/GenBank/DDBJ whole genome shotgun (WGS) entry which is preliminary data.</text>
</comment>
<feature type="chain" id="PRO_5016935055" evidence="2">
    <location>
        <begin position="20"/>
        <end position="96"/>
    </location>
</feature>
<evidence type="ECO:0000313" key="3">
    <source>
        <dbReference type="EMBL" id="RCN25495.1"/>
    </source>
</evidence>
<dbReference type="EMBL" id="JOJR01011625">
    <property type="protein sequence ID" value="RCN25495.1"/>
    <property type="molecule type" value="Genomic_DNA"/>
</dbReference>
<proteinExistence type="predicted"/>
<dbReference type="Proteomes" id="UP000252519">
    <property type="component" value="Unassembled WGS sequence"/>
</dbReference>
<feature type="signal peptide" evidence="2">
    <location>
        <begin position="1"/>
        <end position="19"/>
    </location>
</feature>
<protein>
    <submittedName>
        <fullName evidence="3">Uncharacterized protein</fullName>
    </submittedName>
</protein>
<accession>A0A368F3K7</accession>
<sequence length="96" mass="11415">MGSLLFRLLLLTLAVIVASAPLKKGHRRHNAVDQFPKSSMDRFPIDKGFNRPLPEEWKKRQKILRERMIEEERQREHYYSRPLDRPGKVKQNHARG</sequence>
<feature type="region of interest" description="Disordered" evidence="1">
    <location>
        <begin position="75"/>
        <end position="96"/>
    </location>
</feature>
<feature type="compositionally biased region" description="Basic and acidic residues" evidence="1">
    <location>
        <begin position="75"/>
        <end position="87"/>
    </location>
</feature>
<evidence type="ECO:0000256" key="1">
    <source>
        <dbReference type="SAM" id="MobiDB-lite"/>
    </source>
</evidence>
<dbReference type="AlphaFoldDB" id="A0A368F3K7"/>
<evidence type="ECO:0000256" key="2">
    <source>
        <dbReference type="SAM" id="SignalP"/>
    </source>
</evidence>
<name>A0A368F3K7_ANCCA</name>